<gene>
    <name evidence="1" type="ORF">ZOSMA_95G00710</name>
</gene>
<reference evidence="2" key="1">
    <citation type="journal article" date="2016" name="Nature">
        <title>The genome of the seagrass Zostera marina reveals angiosperm adaptation to the sea.</title>
        <authorList>
            <person name="Olsen J.L."/>
            <person name="Rouze P."/>
            <person name="Verhelst B."/>
            <person name="Lin Y.-C."/>
            <person name="Bayer T."/>
            <person name="Collen J."/>
            <person name="Dattolo E."/>
            <person name="De Paoli E."/>
            <person name="Dittami S."/>
            <person name="Maumus F."/>
            <person name="Michel G."/>
            <person name="Kersting A."/>
            <person name="Lauritano C."/>
            <person name="Lohaus R."/>
            <person name="Toepel M."/>
            <person name="Tonon T."/>
            <person name="Vanneste K."/>
            <person name="Amirebrahimi M."/>
            <person name="Brakel J."/>
            <person name="Bostroem C."/>
            <person name="Chovatia M."/>
            <person name="Grimwood J."/>
            <person name="Jenkins J.W."/>
            <person name="Jueterbock A."/>
            <person name="Mraz A."/>
            <person name="Stam W.T."/>
            <person name="Tice H."/>
            <person name="Bornberg-Bauer E."/>
            <person name="Green P.J."/>
            <person name="Pearson G.A."/>
            <person name="Procaccini G."/>
            <person name="Duarte C.M."/>
            <person name="Schmutz J."/>
            <person name="Reusch T.B.H."/>
            <person name="Van de Peer Y."/>
        </authorList>
    </citation>
    <scope>NUCLEOTIDE SEQUENCE [LARGE SCALE GENOMIC DNA]</scope>
    <source>
        <strain evidence="2">cv. Finnish</strain>
    </source>
</reference>
<evidence type="ECO:0000313" key="2">
    <source>
        <dbReference type="Proteomes" id="UP000036987"/>
    </source>
</evidence>
<dbReference type="AlphaFoldDB" id="A0A0K9NKH3"/>
<accession>A0A0K9NKH3</accession>
<protein>
    <submittedName>
        <fullName evidence="1">Uncharacterized protein</fullName>
    </submittedName>
</protein>
<dbReference type="Proteomes" id="UP000036987">
    <property type="component" value="Unassembled WGS sequence"/>
</dbReference>
<proteinExistence type="predicted"/>
<dbReference type="EMBL" id="LFYR01002184">
    <property type="protein sequence ID" value="KMZ56475.1"/>
    <property type="molecule type" value="Genomic_DNA"/>
</dbReference>
<comment type="caution">
    <text evidence="1">The sequence shown here is derived from an EMBL/GenBank/DDBJ whole genome shotgun (WGS) entry which is preliminary data.</text>
</comment>
<organism evidence="1 2">
    <name type="scientific">Zostera marina</name>
    <name type="common">Eelgrass</name>
    <dbReference type="NCBI Taxonomy" id="29655"/>
    <lineage>
        <taxon>Eukaryota</taxon>
        <taxon>Viridiplantae</taxon>
        <taxon>Streptophyta</taxon>
        <taxon>Embryophyta</taxon>
        <taxon>Tracheophyta</taxon>
        <taxon>Spermatophyta</taxon>
        <taxon>Magnoliopsida</taxon>
        <taxon>Liliopsida</taxon>
        <taxon>Zosteraceae</taxon>
        <taxon>Zostera</taxon>
    </lineage>
</organism>
<name>A0A0K9NKH3_ZOSMR</name>
<evidence type="ECO:0000313" key="1">
    <source>
        <dbReference type="EMBL" id="KMZ56475.1"/>
    </source>
</evidence>
<keyword evidence="2" id="KW-1185">Reference proteome</keyword>
<sequence length="39" mass="4403">MGFAMAASASPEAGYLCIWTRYEANRDILRKLILEIDNV</sequence>